<accession>A0A9D9IYL1</accession>
<reference evidence="2" key="2">
    <citation type="journal article" date="2021" name="PeerJ">
        <title>Extensive microbial diversity within the chicken gut microbiome revealed by metagenomics and culture.</title>
        <authorList>
            <person name="Gilroy R."/>
            <person name="Ravi A."/>
            <person name="Getino M."/>
            <person name="Pursley I."/>
            <person name="Horton D.L."/>
            <person name="Alikhan N.F."/>
            <person name="Baker D."/>
            <person name="Gharbi K."/>
            <person name="Hall N."/>
            <person name="Watson M."/>
            <person name="Adriaenssens E.M."/>
            <person name="Foster-Nyarko E."/>
            <person name="Jarju S."/>
            <person name="Secka A."/>
            <person name="Antonio M."/>
            <person name="Oren A."/>
            <person name="Chaudhuri R.R."/>
            <person name="La Ragione R."/>
            <person name="Hildebrand F."/>
            <person name="Pallen M.J."/>
        </authorList>
    </citation>
    <scope>NUCLEOTIDE SEQUENCE</scope>
    <source>
        <strain evidence="2">B3-1481</strain>
    </source>
</reference>
<gene>
    <name evidence="2" type="ORF">IAB76_05590</name>
</gene>
<dbReference type="EMBL" id="JADILW010000080">
    <property type="protein sequence ID" value="MBO8480561.1"/>
    <property type="molecule type" value="Genomic_DNA"/>
</dbReference>
<protein>
    <submittedName>
        <fullName evidence="2">Uncharacterized protein</fullName>
    </submittedName>
</protein>
<reference evidence="2" key="1">
    <citation type="submission" date="2020-10" db="EMBL/GenBank/DDBJ databases">
        <authorList>
            <person name="Gilroy R."/>
        </authorList>
    </citation>
    <scope>NUCLEOTIDE SEQUENCE</scope>
    <source>
        <strain evidence="2">B3-1481</strain>
    </source>
</reference>
<dbReference type="AlphaFoldDB" id="A0A9D9IYL1"/>
<organism evidence="2 3">
    <name type="scientific">Candidatus Cryptobacteroides avistercoris</name>
    <dbReference type="NCBI Taxonomy" id="2840758"/>
    <lineage>
        <taxon>Bacteria</taxon>
        <taxon>Pseudomonadati</taxon>
        <taxon>Bacteroidota</taxon>
        <taxon>Bacteroidia</taxon>
        <taxon>Bacteroidales</taxon>
        <taxon>Candidatus Cryptobacteroides</taxon>
    </lineage>
</organism>
<keyword evidence="1" id="KW-0732">Signal</keyword>
<evidence type="ECO:0000313" key="2">
    <source>
        <dbReference type="EMBL" id="MBO8480561.1"/>
    </source>
</evidence>
<feature type="signal peptide" evidence="1">
    <location>
        <begin position="1"/>
        <end position="30"/>
    </location>
</feature>
<feature type="chain" id="PRO_5038780143" evidence="1">
    <location>
        <begin position="31"/>
        <end position="234"/>
    </location>
</feature>
<proteinExistence type="predicted"/>
<comment type="caution">
    <text evidence="2">The sequence shown here is derived from an EMBL/GenBank/DDBJ whole genome shotgun (WGS) entry which is preliminary data.</text>
</comment>
<sequence>MKSLSCSMKKLPSCLIVGILTLAAGEFCHAQNSELHVTVMWDGFGRGGLVPVTNFDIELSSEGYSYEGKYNHINTTAIYHDVPEGRLAIRIDNASLPEIKPFSDSITVHKGTNAVIIEMDSSGERKTRLTDFDGNELPIPPEYAQRFGTRPDGTYYVPRPVRPRTGSTTDGQRVLYSRVFCLDSGISNPAIEFMEENGWAKTGEVDFEPGFGLVLLDPDVHWSWKNGAYVFWKD</sequence>
<name>A0A9D9IYL1_9BACT</name>
<evidence type="ECO:0000256" key="1">
    <source>
        <dbReference type="SAM" id="SignalP"/>
    </source>
</evidence>
<dbReference type="Proteomes" id="UP000823769">
    <property type="component" value="Unassembled WGS sequence"/>
</dbReference>
<evidence type="ECO:0000313" key="3">
    <source>
        <dbReference type="Proteomes" id="UP000823769"/>
    </source>
</evidence>